<dbReference type="InterPro" id="IPR013144">
    <property type="entry name" value="CRA_dom"/>
</dbReference>
<dbReference type="InterPro" id="IPR001870">
    <property type="entry name" value="B30.2/SPRY"/>
</dbReference>
<feature type="region of interest" description="Disordered" evidence="2">
    <location>
        <begin position="523"/>
        <end position="553"/>
    </location>
</feature>
<feature type="compositionally biased region" description="Polar residues" evidence="2">
    <location>
        <begin position="28"/>
        <end position="52"/>
    </location>
</feature>
<organism evidence="5 6">
    <name type="scientific">Seiridium cardinale</name>
    <dbReference type="NCBI Taxonomy" id="138064"/>
    <lineage>
        <taxon>Eukaryota</taxon>
        <taxon>Fungi</taxon>
        <taxon>Dikarya</taxon>
        <taxon>Ascomycota</taxon>
        <taxon>Pezizomycotina</taxon>
        <taxon>Sordariomycetes</taxon>
        <taxon>Xylariomycetidae</taxon>
        <taxon>Amphisphaeriales</taxon>
        <taxon>Sporocadaceae</taxon>
        <taxon>Seiridium</taxon>
    </lineage>
</organism>
<reference evidence="5 6" key="1">
    <citation type="submission" date="2024-02" db="EMBL/GenBank/DDBJ databases">
        <title>First draft genome assembly of two strains of Seiridium cardinale.</title>
        <authorList>
            <person name="Emiliani G."/>
            <person name="Scali E."/>
        </authorList>
    </citation>
    <scope>NUCLEOTIDE SEQUENCE [LARGE SCALE GENOMIC DNA]</scope>
    <source>
        <strain evidence="5 6">BM-138-000479</strain>
    </source>
</reference>
<proteinExistence type="predicted"/>
<dbReference type="Gene3D" id="2.60.120.920">
    <property type="match status" value="1"/>
</dbReference>
<dbReference type="SUPFAM" id="SSF49899">
    <property type="entry name" value="Concanavalin A-like lectins/glucanases"/>
    <property type="match status" value="1"/>
</dbReference>
<comment type="function">
    <text evidence="1">Involved in the proteasome-dependent degradation of fructose-1,6-bisphosphatase.</text>
</comment>
<dbReference type="InterPro" id="IPR043136">
    <property type="entry name" value="B30.2/SPRY_sf"/>
</dbReference>
<gene>
    <name evidence="5" type="ORF">SCAR479_13789</name>
</gene>
<dbReference type="InterPro" id="IPR013320">
    <property type="entry name" value="ConA-like_dom_sf"/>
</dbReference>
<sequence>MTNPYQNAPSGLPQDGGYISFLPRNRGSHASASGTNPATFPSSHPSLSRLSNLLNQPHNTASELYTTHHSYIRTGSGAVDSDRNAIAPDGAAQGLRQQPAQLPSFSRAFEMFMNPAGDSIWSTRHRSNGLFTPSYLANSAYMHKLEEAHMLKQAQRESQHQAGASNGMQSAQPPSVSTKPVSHLGMTYDLIERVPTFEDDDTIAPLPTKWNRDDKHGGLEVMAEGQEVKYTAQKAPGERDYEAYAIRADHAAPNQAGIYYYETTLLSRKRDETTVCVGFTSKSVSLARPPGWEAESYGYHGDDGQIYNGTNQGKHYGPIFTTGDTIGCGLNFRTGNIFFTRNGVNLGIAFRDVKGKVYPVVGMKRNGEHVQANFGQTPFVYDIDGMMKQEQAKVRKAISETSTAKLAGPSTSETDLIQQLVLQFLQHDGYVETARAFAEEIQSEKQALSLDAGAPVEGINIKDDEDANRRQRIRRAILEGDVDKAHKYTNLYYPHVLKDNEQVYFKLRCRKFIEMVRRSSYLSNHNRSSSKKSNGHAADDSPNEMDLDEDGYSDQMDTQDVLEAPTEEEAAAYLNETIAYGRELSDEFKDDPRREVGKALQDIFSLMAYATPLQEKDLAHFFERKARVLVAEELNSAILSSLGRSSRSALETLYSQTSVLLEYLRENGGPGAFVTHPGDEHHQSNSTSSGEDLDLMIMKAFFLACKARRAAGIGS</sequence>
<dbReference type="SMART" id="SM00757">
    <property type="entry name" value="CRA"/>
    <property type="match status" value="1"/>
</dbReference>
<evidence type="ECO:0000313" key="6">
    <source>
        <dbReference type="Proteomes" id="UP001465668"/>
    </source>
</evidence>
<dbReference type="InterPro" id="IPR050618">
    <property type="entry name" value="Ubq-SigPath_Reg"/>
</dbReference>
<name>A0ABR2X702_9PEZI</name>
<dbReference type="SMART" id="SM00668">
    <property type="entry name" value="CTLH"/>
    <property type="match status" value="1"/>
</dbReference>
<dbReference type="Pfam" id="PF10607">
    <property type="entry name" value="CTLH"/>
    <property type="match status" value="1"/>
</dbReference>
<evidence type="ECO:0000259" key="4">
    <source>
        <dbReference type="PROSITE" id="PS50897"/>
    </source>
</evidence>
<accession>A0ABR2X702</accession>
<dbReference type="InterPro" id="IPR024964">
    <property type="entry name" value="CTLH/CRA"/>
</dbReference>
<feature type="compositionally biased region" description="Acidic residues" evidence="2">
    <location>
        <begin position="541"/>
        <end position="552"/>
    </location>
</feature>
<feature type="region of interest" description="Disordered" evidence="2">
    <location>
        <begin position="151"/>
        <end position="180"/>
    </location>
</feature>
<dbReference type="Proteomes" id="UP001465668">
    <property type="component" value="Unassembled WGS sequence"/>
</dbReference>
<dbReference type="CDD" id="cd12909">
    <property type="entry name" value="SPRY_RanBP9_10"/>
    <property type="match status" value="1"/>
</dbReference>
<feature type="compositionally biased region" description="Polar residues" evidence="2">
    <location>
        <begin position="160"/>
        <end position="180"/>
    </location>
</feature>
<feature type="domain" description="CTLH" evidence="4">
    <location>
        <begin position="466"/>
        <end position="523"/>
    </location>
</feature>
<dbReference type="EMBL" id="JARVKM010000120">
    <property type="protein sequence ID" value="KAK9769525.1"/>
    <property type="molecule type" value="Genomic_DNA"/>
</dbReference>
<dbReference type="InterPro" id="IPR006594">
    <property type="entry name" value="LisH"/>
</dbReference>
<protein>
    <submittedName>
        <fullName evidence="5">SPRY domain-containing protein</fullName>
    </submittedName>
</protein>
<dbReference type="PROSITE" id="PS50188">
    <property type="entry name" value="B302_SPRY"/>
    <property type="match status" value="1"/>
</dbReference>
<dbReference type="Pfam" id="PF08513">
    <property type="entry name" value="LisH"/>
    <property type="match status" value="1"/>
</dbReference>
<dbReference type="InterPro" id="IPR006595">
    <property type="entry name" value="CTLH_C"/>
</dbReference>
<comment type="caution">
    <text evidence="5">The sequence shown here is derived from an EMBL/GenBank/DDBJ whole genome shotgun (WGS) entry which is preliminary data.</text>
</comment>
<dbReference type="PANTHER" id="PTHR12864">
    <property type="entry name" value="RAN BINDING PROTEIN 9-RELATED"/>
    <property type="match status" value="1"/>
</dbReference>
<evidence type="ECO:0000259" key="3">
    <source>
        <dbReference type="PROSITE" id="PS50188"/>
    </source>
</evidence>
<dbReference type="Pfam" id="PF00622">
    <property type="entry name" value="SPRY"/>
    <property type="match status" value="1"/>
</dbReference>
<dbReference type="PROSITE" id="PS50896">
    <property type="entry name" value="LISH"/>
    <property type="match status" value="1"/>
</dbReference>
<evidence type="ECO:0000256" key="1">
    <source>
        <dbReference type="ARBA" id="ARBA00002343"/>
    </source>
</evidence>
<feature type="region of interest" description="Disordered" evidence="2">
    <location>
        <begin position="1"/>
        <end position="52"/>
    </location>
</feature>
<feature type="domain" description="B30.2/SPRY" evidence="3">
    <location>
        <begin position="187"/>
        <end position="379"/>
    </location>
</feature>
<dbReference type="InterPro" id="IPR035782">
    <property type="entry name" value="SPRY_RanBP9/10"/>
</dbReference>
<evidence type="ECO:0000313" key="5">
    <source>
        <dbReference type="EMBL" id="KAK9769525.1"/>
    </source>
</evidence>
<evidence type="ECO:0000256" key="2">
    <source>
        <dbReference type="SAM" id="MobiDB-lite"/>
    </source>
</evidence>
<dbReference type="InterPro" id="IPR003877">
    <property type="entry name" value="SPRY_dom"/>
</dbReference>
<dbReference type="SMART" id="SM00667">
    <property type="entry name" value="LisH"/>
    <property type="match status" value="1"/>
</dbReference>
<dbReference type="SMART" id="SM00449">
    <property type="entry name" value="SPRY"/>
    <property type="match status" value="1"/>
</dbReference>
<dbReference type="PROSITE" id="PS50897">
    <property type="entry name" value="CTLH"/>
    <property type="match status" value="1"/>
</dbReference>
<keyword evidence="6" id="KW-1185">Reference proteome</keyword>